<dbReference type="Proteomes" id="UP001460270">
    <property type="component" value="Unassembled WGS sequence"/>
</dbReference>
<dbReference type="EMBL" id="JBBPFD010000034">
    <property type="protein sequence ID" value="KAK7880945.1"/>
    <property type="molecule type" value="Genomic_DNA"/>
</dbReference>
<accession>A0AAW0MUS4</accession>
<dbReference type="InterPro" id="IPR058641">
    <property type="entry name" value="GVIN1_dom"/>
</dbReference>
<proteinExistence type="predicted"/>
<dbReference type="PANTHER" id="PTHR22796">
    <property type="entry name" value="URG4-RELATED"/>
    <property type="match status" value="1"/>
</dbReference>
<dbReference type="PANTHER" id="PTHR22796:SF6">
    <property type="entry name" value="INTERFERON-INDUCED VERY LARGE GTPASE 1-RELATED"/>
    <property type="match status" value="1"/>
</dbReference>
<comment type="caution">
    <text evidence="3">The sequence shown here is derived from an EMBL/GenBank/DDBJ whole genome shotgun (WGS) entry which is preliminary data.</text>
</comment>
<organism evidence="3 4">
    <name type="scientific">Mugilogobius chulae</name>
    <name type="common">yellowstripe goby</name>
    <dbReference type="NCBI Taxonomy" id="88201"/>
    <lineage>
        <taxon>Eukaryota</taxon>
        <taxon>Metazoa</taxon>
        <taxon>Chordata</taxon>
        <taxon>Craniata</taxon>
        <taxon>Vertebrata</taxon>
        <taxon>Euteleostomi</taxon>
        <taxon>Actinopterygii</taxon>
        <taxon>Neopterygii</taxon>
        <taxon>Teleostei</taxon>
        <taxon>Neoteleostei</taxon>
        <taxon>Acanthomorphata</taxon>
        <taxon>Gobiaria</taxon>
        <taxon>Gobiiformes</taxon>
        <taxon>Gobioidei</taxon>
        <taxon>Gobiidae</taxon>
        <taxon>Gobionellinae</taxon>
        <taxon>Mugilogobius</taxon>
    </lineage>
</organism>
<evidence type="ECO:0000256" key="1">
    <source>
        <dbReference type="SAM" id="Coils"/>
    </source>
</evidence>
<protein>
    <recommendedName>
        <fullName evidence="2">Interferon-induced very large GTPase 1 domain-containing protein</fullName>
    </recommendedName>
</protein>
<evidence type="ECO:0000313" key="3">
    <source>
        <dbReference type="EMBL" id="KAK7880945.1"/>
    </source>
</evidence>
<feature type="domain" description="Interferon-induced very large GTPase 1" evidence="2">
    <location>
        <begin position="1"/>
        <end position="49"/>
    </location>
</feature>
<name>A0AAW0MUS4_9GOBI</name>
<dbReference type="AlphaFoldDB" id="A0AAW0MUS4"/>
<keyword evidence="4" id="KW-1185">Reference proteome</keyword>
<keyword evidence="1" id="KW-0175">Coiled coil</keyword>
<feature type="coiled-coil region" evidence="1">
    <location>
        <begin position="61"/>
        <end position="88"/>
    </location>
</feature>
<reference evidence="4" key="1">
    <citation type="submission" date="2024-04" db="EMBL/GenBank/DDBJ databases">
        <title>Salinicola lusitanus LLJ914,a marine bacterium isolated from the Okinawa Trough.</title>
        <authorList>
            <person name="Li J."/>
        </authorList>
    </citation>
    <scope>NUCLEOTIDE SEQUENCE [LARGE SCALE GENOMIC DNA]</scope>
</reference>
<evidence type="ECO:0000259" key="2">
    <source>
        <dbReference type="Pfam" id="PF25974"/>
    </source>
</evidence>
<sequence>MSEYFENDKDKEILVQWRGQHELKMHLFHDELVQGLHRKLHNVIEQKKASQEFEERKATFEKNLLQKSKELANQMKDKTQNDEELNKQFNHVWEGWVSELTQGITPVEEINLTDDLIEAICELGFEKNLITSRINTKDYKDIAVCGDYTIYVIQKAEDDKAKSGRISNEYQKQIKNVITTSKKEATDQLKSKPLEVRGYSPTYLSEMSRNVKASIDQFISQWKYLLLKEFQVDLILYVFGLTEKWIKDSHSESMTEAVINQTAIDVAGELKCNVPAFNGNRLNLEKHVLKSLAEKKEFKRYKTYINNPRSYTETFIMEETKTLLDTVYKEKCQCTLNRNILNIKTHLLQALHDATEKTKAENGDIAKWLQEFIGSVKDKLIFGTISCENFIDVSDLNFFHDEIKKGVKTICADLEHVSVDKLLESRQSQTRS</sequence>
<dbReference type="Pfam" id="PF25974">
    <property type="entry name" value="URGCP_9th"/>
    <property type="match status" value="1"/>
</dbReference>
<evidence type="ECO:0000313" key="4">
    <source>
        <dbReference type="Proteomes" id="UP001460270"/>
    </source>
</evidence>
<gene>
    <name evidence="3" type="ORF">WMY93_032399</name>
</gene>